<dbReference type="PANTHER" id="PTHR32212:SF234">
    <property type="entry name" value="F-BOX_LRR-REPEAT PROTEIN 13-LIKE"/>
    <property type="match status" value="1"/>
</dbReference>
<reference evidence="3" key="2">
    <citation type="submission" date="2025-08" db="UniProtKB">
        <authorList>
            <consortium name="RefSeq"/>
        </authorList>
    </citation>
    <scope>IDENTIFICATION</scope>
    <source>
        <tissue evidence="3">Leaf</tissue>
    </source>
</reference>
<dbReference type="PROSITE" id="PS50181">
    <property type="entry name" value="FBOX"/>
    <property type="match status" value="1"/>
</dbReference>
<accession>A0ABM0T146</accession>
<name>A0ABM0T146_CAMSA</name>
<reference evidence="2" key="1">
    <citation type="journal article" date="2014" name="Nat. Commun.">
        <title>The emerging biofuel crop Camelina sativa retains a highly undifferentiated hexaploid genome structure.</title>
        <authorList>
            <person name="Kagale S."/>
            <person name="Koh C."/>
            <person name="Nixon J."/>
            <person name="Bollina V."/>
            <person name="Clarke W.E."/>
            <person name="Tuteja R."/>
            <person name="Spillane C."/>
            <person name="Robinson S.J."/>
            <person name="Links M.G."/>
            <person name="Clarke C."/>
            <person name="Higgins E.E."/>
            <person name="Huebert T."/>
            <person name="Sharpe A.G."/>
            <person name="Parkin I.A."/>
        </authorList>
    </citation>
    <scope>NUCLEOTIDE SEQUENCE [LARGE SCALE GENOMIC DNA]</scope>
    <source>
        <strain evidence="2">cv. DH55</strain>
    </source>
</reference>
<dbReference type="Pfam" id="PF07723">
    <property type="entry name" value="LRR_2"/>
    <property type="match status" value="1"/>
</dbReference>
<dbReference type="RefSeq" id="XP_010419264.1">
    <property type="nucleotide sequence ID" value="XM_010420962.1"/>
</dbReference>
<dbReference type="InterPro" id="IPR036047">
    <property type="entry name" value="F-box-like_dom_sf"/>
</dbReference>
<organism evidence="2 3">
    <name type="scientific">Camelina sativa</name>
    <name type="common">False flax</name>
    <name type="synonym">Myagrum sativum</name>
    <dbReference type="NCBI Taxonomy" id="90675"/>
    <lineage>
        <taxon>Eukaryota</taxon>
        <taxon>Viridiplantae</taxon>
        <taxon>Streptophyta</taxon>
        <taxon>Embryophyta</taxon>
        <taxon>Tracheophyta</taxon>
        <taxon>Spermatophyta</taxon>
        <taxon>Magnoliopsida</taxon>
        <taxon>eudicotyledons</taxon>
        <taxon>Gunneridae</taxon>
        <taxon>Pentapetalae</taxon>
        <taxon>rosids</taxon>
        <taxon>malvids</taxon>
        <taxon>Brassicales</taxon>
        <taxon>Brassicaceae</taxon>
        <taxon>Camelineae</taxon>
        <taxon>Camelina</taxon>
    </lineage>
</organism>
<proteinExistence type="predicted"/>
<keyword evidence="2" id="KW-1185">Reference proteome</keyword>
<gene>
    <name evidence="3" type="primary">LOC104704967</name>
</gene>
<dbReference type="InterPro" id="IPR053781">
    <property type="entry name" value="F-box_AtFBL13-like"/>
</dbReference>
<dbReference type="InterPro" id="IPR013101">
    <property type="entry name" value="LRR_PRU1-like"/>
</dbReference>
<dbReference type="Pfam" id="PF00646">
    <property type="entry name" value="F-box"/>
    <property type="match status" value="1"/>
</dbReference>
<dbReference type="Proteomes" id="UP000694864">
    <property type="component" value="Chromosome 7"/>
</dbReference>
<protein>
    <submittedName>
        <fullName evidence="3">FBD-associated F-box protein At5g53640</fullName>
    </submittedName>
</protein>
<feature type="domain" description="F-box" evidence="1">
    <location>
        <begin position="48"/>
        <end position="84"/>
    </location>
</feature>
<dbReference type="SUPFAM" id="SSF81383">
    <property type="entry name" value="F-box domain"/>
    <property type="match status" value="1"/>
</dbReference>
<dbReference type="PANTHER" id="PTHR32212">
    <property type="entry name" value="CYCLIN-LIKE F-BOX"/>
    <property type="match status" value="1"/>
</dbReference>
<dbReference type="Gene3D" id="1.20.1280.50">
    <property type="match status" value="1"/>
</dbReference>
<dbReference type="SMART" id="SM00256">
    <property type="entry name" value="FBOX"/>
    <property type="match status" value="1"/>
</dbReference>
<evidence type="ECO:0000313" key="2">
    <source>
        <dbReference type="Proteomes" id="UP000694864"/>
    </source>
</evidence>
<dbReference type="InterPro" id="IPR001810">
    <property type="entry name" value="F-box_dom"/>
</dbReference>
<sequence>MVPATMFLGMQMMKRVMVQLPKLLRFRLDELFVSLKLVLYSRRKGMKEDRISQLPDDLICQILSHLPTKDAVRTSVLSTRWTNLWLWLPRLELSFVGIRNRTPLSFANRFFDSNRVSCIDKLELIVTDVYSDIVDGASYLTSWIDAAVKRRIQHLDVKCHAMHLHNNEFPNEAAFEALVSCCSVLEELEITGTGDLPNVHRVQSQSLKRLTIIRLPTIEFDYVPELAIDVV</sequence>
<evidence type="ECO:0000259" key="1">
    <source>
        <dbReference type="PROSITE" id="PS50181"/>
    </source>
</evidence>
<dbReference type="CDD" id="cd22160">
    <property type="entry name" value="F-box_AtFBL13-like"/>
    <property type="match status" value="1"/>
</dbReference>
<evidence type="ECO:0000313" key="3">
    <source>
        <dbReference type="RefSeq" id="XP_010419264.1"/>
    </source>
</evidence>
<dbReference type="GeneID" id="104704967"/>